<gene>
    <name evidence="2" type="ORF">B0I36DRAFT_367166</name>
</gene>
<sequence>MASNQIEHSKKSQKKFLVFVDCPDPDNWFMVLSIIRRNPRRRVCVILSPRPVDLTVKCYGSHYPEVYNAVSEYTKRPNGEVDNNEVIRRMLTPFTEKPKWVTEIKQEIAEEWFSKPDRLFEADGSHFKSIASTYIRLIAHYWTTLLDDLDIPRDRYQFYTDEDSMKKISPGMRHQGHKHDYTWAFREDEALKKRLDNALKSNDGEEREGLILGVWNDYIQVKDDKRRASNQADIVLSFDQLIEEENALREEKRTTAEKSKLRKALPLVYALLHRKDTGPRAAIGGPFTEALKWVENDLPMESATAMACYIYGNLNILTNQFNVAVDMYSAWEFLNLVEKKKIHTVLVPTEVIKEKEWRNNKLAKVFKNYPRLSELVRGFTYSDKLQDATMFDWNTALIDSCPGLLKTKRVRPVLRMMREVGAGKDPEEVDFEGSLEASPKPPTGMLRVESSEIQGATLPDNVLDREGFQRKDLEEVP</sequence>
<comment type="caution">
    <text evidence="2">The sequence shown here is derived from an EMBL/GenBank/DDBJ whole genome shotgun (WGS) entry which is preliminary data.</text>
</comment>
<feature type="compositionally biased region" description="Basic and acidic residues" evidence="1">
    <location>
        <begin position="462"/>
        <end position="477"/>
    </location>
</feature>
<name>A0A9P8XYS3_9PEZI</name>
<reference evidence="2" key="1">
    <citation type="journal article" date="2021" name="Nat. Commun.">
        <title>Genetic determinants of endophytism in the Arabidopsis root mycobiome.</title>
        <authorList>
            <person name="Mesny F."/>
            <person name="Miyauchi S."/>
            <person name="Thiergart T."/>
            <person name="Pickel B."/>
            <person name="Atanasova L."/>
            <person name="Karlsson M."/>
            <person name="Huettel B."/>
            <person name="Barry K.W."/>
            <person name="Haridas S."/>
            <person name="Chen C."/>
            <person name="Bauer D."/>
            <person name="Andreopoulos W."/>
            <person name="Pangilinan J."/>
            <person name="LaButti K."/>
            <person name="Riley R."/>
            <person name="Lipzen A."/>
            <person name="Clum A."/>
            <person name="Drula E."/>
            <person name="Henrissat B."/>
            <person name="Kohler A."/>
            <person name="Grigoriev I.V."/>
            <person name="Martin F.M."/>
            <person name="Hacquard S."/>
        </authorList>
    </citation>
    <scope>NUCLEOTIDE SEQUENCE</scope>
    <source>
        <strain evidence="2">MPI-CAGE-CH-0230</strain>
    </source>
</reference>
<accession>A0A9P8XYS3</accession>
<protein>
    <submittedName>
        <fullName evidence="2">Uncharacterized protein</fullName>
    </submittedName>
</protein>
<proteinExistence type="predicted"/>
<keyword evidence="3" id="KW-1185">Reference proteome</keyword>
<evidence type="ECO:0000256" key="1">
    <source>
        <dbReference type="SAM" id="MobiDB-lite"/>
    </source>
</evidence>
<evidence type="ECO:0000313" key="3">
    <source>
        <dbReference type="Proteomes" id="UP000756346"/>
    </source>
</evidence>
<dbReference type="AlphaFoldDB" id="A0A9P8XYS3"/>
<evidence type="ECO:0000313" key="2">
    <source>
        <dbReference type="EMBL" id="KAH7025308.1"/>
    </source>
</evidence>
<feature type="region of interest" description="Disordered" evidence="1">
    <location>
        <begin position="425"/>
        <end position="477"/>
    </location>
</feature>
<dbReference type="EMBL" id="JAGTJQ010000009">
    <property type="protein sequence ID" value="KAH7025308.1"/>
    <property type="molecule type" value="Genomic_DNA"/>
</dbReference>
<organism evidence="2 3">
    <name type="scientific">Microdochium trichocladiopsis</name>
    <dbReference type="NCBI Taxonomy" id="1682393"/>
    <lineage>
        <taxon>Eukaryota</taxon>
        <taxon>Fungi</taxon>
        <taxon>Dikarya</taxon>
        <taxon>Ascomycota</taxon>
        <taxon>Pezizomycotina</taxon>
        <taxon>Sordariomycetes</taxon>
        <taxon>Xylariomycetidae</taxon>
        <taxon>Xylariales</taxon>
        <taxon>Microdochiaceae</taxon>
        <taxon>Microdochium</taxon>
    </lineage>
</organism>
<dbReference type="OrthoDB" id="2828454at2759"/>
<dbReference type="Proteomes" id="UP000756346">
    <property type="component" value="Unassembled WGS sequence"/>
</dbReference>
<dbReference type="RefSeq" id="XP_046008856.1">
    <property type="nucleotide sequence ID" value="XM_046159415.1"/>
</dbReference>
<dbReference type="GeneID" id="70188961"/>